<evidence type="ECO:0000313" key="2">
    <source>
        <dbReference type="Proteomes" id="UP001228581"/>
    </source>
</evidence>
<sequence>MIEKIFFKILSILGMIVVLSLNVKAQNINIKQEIESIKTNVINFLIEEKVLEKCNSLEEYNKRIFIIEASNQTLLGSEKIGIYVFGVNTSHTKRYLLIRNSLDNKILDPDHLGLTLKDVNDFLLQNGLSDGRILEYTESVINTYKYNQNRYPGNLKGK</sequence>
<evidence type="ECO:0008006" key="3">
    <source>
        <dbReference type="Google" id="ProtNLM"/>
    </source>
</evidence>
<accession>A0ABT7CJ20</accession>
<comment type="caution">
    <text evidence="1">The sequence shown here is derived from an EMBL/GenBank/DDBJ whole genome shotgun (WGS) entry which is preliminary data.</text>
</comment>
<protein>
    <recommendedName>
        <fullName evidence="3">TPM domain-containing protein</fullName>
    </recommendedName>
</protein>
<reference evidence="1 2" key="1">
    <citation type="submission" date="2023-05" db="EMBL/GenBank/DDBJ databases">
        <authorList>
            <person name="Zhang X."/>
        </authorList>
    </citation>
    <scope>NUCLEOTIDE SEQUENCE [LARGE SCALE GENOMIC DNA]</scope>
    <source>
        <strain evidence="1 2">DM2B3-1</strain>
    </source>
</reference>
<evidence type="ECO:0000313" key="1">
    <source>
        <dbReference type="EMBL" id="MDJ1493707.1"/>
    </source>
</evidence>
<keyword evidence="2" id="KW-1185">Reference proteome</keyword>
<dbReference type="Proteomes" id="UP001228581">
    <property type="component" value="Unassembled WGS sequence"/>
</dbReference>
<dbReference type="EMBL" id="JASJOT010000006">
    <property type="protein sequence ID" value="MDJ1493707.1"/>
    <property type="molecule type" value="Genomic_DNA"/>
</dbReference>
<organism evidence="1 2">
    <name type="scientific">Xanthocytophaga flava</name>
    <dbReference type="NCBI Taxonomy" id="3048013"/>
    <lineage>
        <taxon>Bacteria</taxon>
        <taxon>Pseudomonadati</taxon>
        <taxon>Bacteroidota</taxon>
        <taxon>Cytophagia</taxon>
        <taxon>Cytophagales</taxon>
        <taxon>Rhodocytophagaceae</taxon>
        <taxon>Xanthocytophaga</taxon>
    </lineage>
</organism>
<proteinExistence type="predicted"/>
<gene>
    <name evidence="1" type="ORF">QNI19_12260</name>
</gene>
<dbReference type="RefSeq" id="WP_313996190.1">
    <property type="nucleotide sequence ID" value="NZ_JASJOT010000006.1"/>
</dbReference>
<name>A0ABT7CJ20_9BACT</name>